<dbReference type="InterPro" id="IPR003645">
    <property type="entry name" value="Fol_N"/>
</dbReference>
<name>A0A8D8M466_9HEMI</name>
<dbReference type="Gene3D" id="3.30.60.30">
    <property type="match status" value="1"/>
</dbReference>
<feature type="signal peptide" evidence="1">
    <location>
        <begin position="1"/>
        <end position="36"/>
    </location>
</feature>
<accession>A0A8D8M466</accession>
<feature type="chain" id="PRO_5034058220" evidence="1">
    <location>
        <begin position="37"/>
        <end position="143"/>
    </location>
</feature>
<sequence>MREVRALVDTIFSCFSFFLLVFFLVSSLLCGNSVEAAATCANIQCLPGQTCLTDLRNGSPRCQTCSYPPSSCSHLQGNEGYLPPILCGSNHVTYPSWCQMKADECQHRIVIETKYSGPCHKSDRWKNSVHSNSVDDLTNNFNL</sequence>
<keyword evidence="1" id="KW-0732">Signal</keyword>
<dbReference type="InterPro" id="IPR002350">
    <property type="entry name" value="Kazal_dom"/>
</dbReference>
<protein>
    <submittedName>
        <fullName evidence="3">Follistatin</fullName>
    </submittedName>
</protein>
<dbReference type="PROSITE" id="PS51465">
    <property type="entry name" value="KAZAL_2"/>
    <property type="match status" value="1"/>
</dbReference>
<organism evidence="3">
    <name type="scientific">Cacopsylla melanoneura</name>
    <dbReference type="NCBI Taxonomy" id="428564"/>
    <lineage>
        <taxon>Eukaryota</taxon>
        <taxon>Metazoa</taxon>
        <taxon>Ecdysozoa</taxon>
        <taxon>Arthropoda</taxon>
        <taxon>Hexapoda</taxon>
        <taxon>Insecta</taxon>
        <taxon>Pterygota</taxon>
        <taxon>Neoptera</taxon>
        <taxon>Paraneoptera</taxon>
        <taxon>Hemiptera</taxon>
        <taxon>Sternorrhyncha</taxon>
        <taxon>Psylloidea</taxon>
        <taxon>Psyllidae</taxon>
        <taxon>Psyllinae</taxon>
        <taxon>Cacopsylla</taxon>
    </lineage>
</organism>
<dbReference type="SMART" id="SM00280">
    <property type="entry name" value="KAZAL"/>
    <property type="match status" value="1"/>
</dbReference>
<dbReference type="Pfam" id="PF07648">
    <property type="entry name" value="Kazal_2"/>
    <property type="match status" value="1"/>
</dbReference>
<evidence type="ECO:0000259" key="2">
    <source>
        <dbReference type="PROSITE" id="PS51465"/>
    </source>
</evidence>
<dbReference type="AlphaFoldDB" id="A0A8D8M466"/>
<dbReference type="SUPFAM" id="SSF100895">
    <property type="entry name" value="Kazal-type serine protease inhibitors"/>
    <property type="match status" value="1"/>
</dbReference>
<dbReference type="SMART" id="SM00274">
    <property type="entry name" value="FOLN"/>
    <property type="match status" value="1"/>
</dbReference>
<feature type="domain" description="Kazal-like" evidence="2">
    <location>
        <begin position="64"/>
        <end position="121"/>
    </location>
</feature>
<reference evidence="3" key="1">
    <citation type="submission" date="2021-05" db="EMBL/GenBank/DDBJ databases">
        <authorList>
            <person name="Alioto T."/>
            <person name="Alioto T."/>
            <person name="Gomez Garrido J."/>
        </authorList>
    </citation>
    <scope>NUCLEOTIDE SEQUENCE</scope>
</reference>
<dbReference type="EMBL" id="HBUF01050922">
    <property type="protein sequence ID" value="CAG6621739.1"/>
    <property type="molecule type" value="Transcribed_RNA"/>
</dbReference>
<proteinExistence type="predicted"/>
<dbReference type="InterPro" id="IPR036058">
    <property type="entry name" value="Kazal_dom_sf"/>
</dbReference>
<evidence type="ECO:0000313" key="3">
    <source>
        <dbReference type="EMBL" id="CAG6621739.1"/>
    </source>
</evidence>
<evidence type="ECO:0000256" key="1">
    <source>
        <dbReference type="SAM" id="SignalP"/>
    </source>
</evidence>
<dbReference type="CDD" id="cd00104">
    <property type="entry name" value="KAZAL_FS"/>
    <property type="match status" value="1"/>
</dbReference>